<organism evidence="1 2">
    <name type="scientific">Scortum barcoo</name>
    <name type="common">barcoo grunter</name>
    <dbReference type="NCBI Taxonomy" id="214431"/>
    <lineage>
        <taxon>Eukaryota</taxon>
        <taxon>Metazoa</taxon>
        <taxon>Chordata</taxon>
        <taxon>Craniata</taxon>
        <taxon>Vertebrata</taxon>
        <taxon>Euteleostomi</taxon>
        <taxon>Actinopterygii</taxon>
        <taxon>Neopterygii</taxon>
        <taxon>Teleostei</taxon>
        <taxon>Neoteleostei</taxon>
        <taxon>Acanthomorphata</taxon>
        <taxon>Eupercaria</taxon>
        <taxon>Centrarchiformes</taxon>
        <taxon>Terapontoidei</taxon>
        <taxon>Terapontidae</taxon>
        <taxon>Scortum</taxon>
    </lineage>
</organism>
<keyword evidence="2" id="KW-1185">Reference proteome</keyword>
<proteinExistence type="predicted"/>
<sequence length="623" mass="68646">GLAGDSGAFFALRSCHQLLHSDSGEFFSPDYLCSNPPLWCNWTIQVDPGKRIQLHLEDLTPDDACHLKQDQVHVDEPTGRFRGHRVLQKCWREAKYTSWSNTLHVVLLIGSQPSLPYRGFYGRYQVFGPPVLYNPQEGLTERRGKSEPPLGREFVVNDEQMESDLSEHPSAPNPDLYDFYDQPSAVTAELPWEPDEDPNNQAGENLRPASENDSYVSAVPTSRSGSSTAPPSSGLPDSAVHPLSPRQQRDSQNQLRAAARTPTTVRRNVEEALSHPEEAAAPEEEEEEVTSGPERAADQRPPPSVGPEPEQTHPHPNMVEPLSDHGVGLNIRNHSESPHLPGDHLFELAVEVKFRQGLEESWDQLANSLLLSVKALISEKLQALHTALSLSPKRIKRLSEGVLYILWLQIERGPGGPRVHESVHSALQGLIATNVGVRGDHERAVVISMSTADVNECGTQLVLCDMNADCVNHYGSYSCRCRPGFLDRSRLGSGGTVCVDVQAAGCHSGLSAETKGVYVLFFLLSSLMLMLLVAAGMLYHRHHRGAFLVRCHSKSSLSPLDSNNSHHHHDDSELPPPPPPSRGFRAGWPPVKERCPAVDLPLLRFSPLLPADVFVEPQEGAKM</sequence>
<accession>A0ACB8VDB4</accession>
<evidence type="ECO:0000313" key="1">
    <source>
        <dbReference type="EMBL" id="KAI3353568.1"/>
    </source>
</evidence>
<comment type="caution">
    <text evidence="1">The sequence shown here is derived from an EMBL/GenBank/DDBJ whole genome shotgun (WGS) entry which is preliminary data.</text>
</comment>
<gene>
    <name evidence="1" type="ORF">L3Q82_020088</name>
</gene>
<protein>
    <submittedName>
        <fullName evidence="1">Uncharacterized protein</fullName>
    </submittedName>
</protein>
<reference evidence="1" key="1">
    <citation type="submission" date="2022-04" db="EMBL/GenBank/DDBJ databases">
        <title>Jade perch genome.</title>
        <authorList>
            <person name="Chao B."/>
        </authorList>
    </citation>
    <scope>NUCLEOTIDE SEQUENCE</scope>
    <source>
        <strain evidence="1">CB-2022</strain>
    </source>
</reference>
<evidence type="ECO:0000313" key="2">
    <source>
        <dbReference type="Proteomes" id="UP000831701"/>
    </source>
</evidence>
<dbReference type="Proteomes" id="UP000831701">
    <property type="component" value="Chromosome 23"/>
</dbReference>
<dbReference type="EMBL" id="CM041553">
    <property type="protein sequence ID" value="KAI3353568.1"/>
    <property type="molecule type" value="Genomic_DNA"/>
</dbReference>
<name>A0ACB8VDB4_9TELE</name>
<feature type="non-terminal residue" evidence="1">
    <location>
        <position position="1"/>
    </location>
</feature>